<dbReference type="FunFam" id="3.40.50.720:FF:000084">
    <property type="entry name" value="Short-chain dehydrogenase reductase"/>
    <property type="match status" value="1"/>
</dbReference>
<sequence>MGTKGKAGLDFTSKVVLITGAASGIGAATAEMFARLGASLALVDRDEEGLMGVMKRCVCLGNNPYGIAGDLLKLPEIECIAEKTKERYDGQLDVLVNGAGIMPTGTLQTTELTCFSHVQDANVRSLFYLTKLLLPQLLHCRGSIVNVSCVCGMRALPNQVAYNMSKAAVDQFTRSLALDLGPQGVRVNAVNPGVIRTNLQKAGGMDEDSYSEFLERSNQTHALGRVGDPAEVASAICFLASELASFVTGVTLPVDGGKQLMCPP</sequence>
<dbReference type="OrthoDB" id="47007at2759"/>
<dbReference type="InterPro" id="IPR002347">
    <property type="entry name" value="SDR_fam"/>
</dbReference>
<dbReference type="Proteomes" id="UP001652661">
    <property type="component" value="Chromosome 3R"/>
</dbReference>
<keyword evidence="2" id="KW-1185">Reference proteome</keyword>
<accession>A0A6P4JS71</accession>
<dbReference type="PANTHER" id="PTHR43975:SF2">
    <property type="entry name" value="EG:BACR7A4.14 PROTEIN-RELATED"/>
    <property type="match status" value="1"/>
</dbReference>
<gene>
    <name evidence="3" type="primary">LOC108085448</name>
</gene>
<dbReference type="PRINTS" id="PR00080">
    <property type="entry name" value="SDRFAMILY"/>
</dbReference>
<dbReference type="InterPro" id="IPR036291">
    <property type="entry name" value="NAD(P)-bd_dom_sf"/>
</dbReference>
<protein>
    <submittedName>
        <fullName evidence="3">Uncharacterized oxidoreductase TM_0325</fullName>
    </submittedName>
</protein>
<evidence type="ECO:0000313" key="2">
    <source>
        <dbReference type="Proteomes" id="UP001652661"/>
    </source>
</evidence>
<dbReference type="PRINTS" id="PR00081">
    <property type="entry name" value="GDHRDH"/>
</dbReference>
<dbReference type="AlphaFoldDB" id="A0A6P4JS71"/>
<dbReference type="SUPFAM" id="SSF51735">
    <property type="entry name" value="NAD(P)-binding Rossmann-fold domains"/>
    <property type="match status" value="1"/>
</dbReference>
<proteinExistence type="predicted"/>
<evidence type="ECO:0000259" key="1">
    <source>
        <dbReference type="SMART" id="SM00822"/>
    </source>
</evidence>
<dbReference type="PANTHER" id="PTHR43975">
    <property type="entry name" value="ZGC:101858"/>
    <property type="match status" value="1"/>
</dbReference>
<dbReference type="InterPro" id="IPR057326">
    <property type="entry name" value="KR_dom"/>
</dbReference>
<dbReference type="Gene3D" id="3.40.50.720">
    <property type="entry name" value="NAD(P)-binding Rossmann-like Domain"/>
    <property type="match status" value="1"/>
</dbReference>
<dbReference type="GeneID" id="108085448"/>
<feature type="domain" description="Ketoreductase" evidence="1">
    <location>
        <begin position="14"/>
        <end position="193"/>
    </location>
</feature>
<reference evidence="3" key="1">
    <citation type="submission" date="2025-08" db="UniProtKB">
        <authorList>
            <consortium name="RefSeq"/>
        </authorList>
    </citation>
    <scope>IDENTIFICATION</scope>
    <source>
        <strain evidence="3">14028-0561.14</strain>
        <tissue evidence="3">Whole fly</tissue>
    </source>
</reference>
<organism evidence="2 3">
    <name type="scientific">Drosophila kikkawai</name>
    <name type="common">Fruit fly</name>
    <dbReference type="NCBI Taxonomy" id="30033"/>
    <lineage>
        <taxon>Eukaryota</taxon>
        <taxon>Metazoa</taxon>
        <taxon>Ecdysozoa</taxon>
        <taxon>Arthropoda</taxon>
        <taxon>Hexapoda</taxon>
        <taxon>Insecta</taxon>
        <taxon>Pterygota</taxon>
        <taxon>Neoptera</taxon>
        <taxon>Endopterygota</taxon>
        <taxon>Diptera</taxon>
        <taxon>Brachycera</taxon>
        <taxon>Muscomorpha</taxon>
        <taxon>Ephydroidea</taxon>
        <taxon>Drosophilidae</taxon>
        <taxon>Drosophila</taxon>
        <taxon>Sophophora</taxon>
    </lineage>
</organism>
<name>A0A6P4JS71_DROKI</name>
<dbReference type="RefSeq" id="XP_017037549.1">
    <property type="nucleotide sequence ID" value="XM_017182060.3"/>
</dbReference>
<evidence type="ECO:0000313" key="3">
    <source>
        <dbReference type="RefSeq" id="XP_017037549.1"/>
    </source>
</evidence>
<dbReference type="Pfam" id="PF13561">
    <property type="entry name" value="adh_short_C2"/>
    <property type="match status" value="1"/>
</dbReference>
<dbReference type="SMART" id="SM00822">
    <property type="entry name" value="PKS_KR"/>
    <property type="match status" value="1"/>
</dbReference>